<name>A0A9W5Y324_9CLOT</name>
<keyword evidence="1" id="KW-1133">Transmembrane helix</keyword>
<reference evidence="3" key="1">
    <citation type="journal article" date="2023" name="Int. J. Syst. Evol. Microbiol.">
        <title>&lt;i&gt;Clostridium folliculivorans&lt;/i&gt; sp. nov., isolated from soil samples of an organic paddy in Japan.</title>
        <authorList>
            <person name="Tazawa J."/>
            <person name="Kobayashi H."/>
            <person name="Tanizawa Y."/>
            <person name="Uchino A."/>
            <person name="Tanaka F."/>
            <person name="Urashima Y."/>
            <person name="Miura S."/>
            <person name="Sakamoto M."/>
            <person name="Ohkuma M."/>
            <person name="Tohno M."/>
        </authorList>
    </citation>
    <scope>NUCLEOTIDE SEQUENCE</scope>
    <source>
        <strain evidence="3">D1-1</strain>
    </source>
</reference>
<dbReference type="EMBL" id="BQXY01000003">
    <property type="protein sequence ID" value="GKU25643.1"/>
    <property type="molecule type" value="Genomic_DNA"/>
</dbReference>
<feature type="transmembrane region" description="Helical" evidence="1">
    <location>
        <begin position="64"/>
        <end position="85"/>
    </location>
</feature>
<keyword evidence="4" id="KW-1185">Reference proteome</keyword>
<dbReference type="RefSeq" id="WP_261852587.1">
    <property type="nucleotide sequence ID" value="NZ_BQXY01000003.1"/>
</dbReference>
<evidence type="ECO:0000256" key="1">
    <source>
        <dbReference type="SAM" id="Phobius"/>
    </source>
</evidence>
<evidence type="ECO:0000313" key="3">
    <source>
        <dbReference type="EMBL" id="GKU25643.1"/>
    </source>
</evidence>
<accession>A0A9W5Y324</accession>
<dbReference type="Pfam" id="PF02517">
    <property type="entry name" value="Rce1-like"/>
    <property type="match status" value="1"/>
</dbReference>
<feature type="transmembrane region" description="Helical" evidence="1">
    <location>
        <begin position="23"/>
        <end position="52"/>
    </location>
</feature>
<dbReference type="InterPro" id="IPR003675">
    <property type="entry name" value="Rce1/LyrA-like_dom"/>
</dbReference>
<dbReference type="PANTHER" id="PTHR39430">
    <property type="entry name" value="MEMBRANE-ASSOCIATED PROTEASE-RELATED"/>
    <property type="match status" value="1"/>
</dbReference>
<dbReference type="AlphaFoldDB" id="A0A9W5Y324"/>
<sequence length="306" mass="33573">MANYFKDNRLINDSKSGIRSTPLILVVVLSFVFVFLSQILGGILLGLMFFYAKIPFRQESIIGSNYIMILTTSLSIIICFLWIYLYEKRKPMSLGFHRSGLGSNYIYGFLLGLLLMSLEAVFLCVTNNAEISKGNFTFYNLLSFLVVIVSWIIQGASEEILIRGFALQAIIAKYNVLVGVLVSSLIFAALHLFNPGISLLAFINLILFGIIAALLALYTESLWASCALHSAWNFAEGNIYGFLVSGTHASGNTLAFINYKANNLINGGLFGPEGGLADTLISIIAIVILIALMKKKNNSISSNFSL</sequence>
<feature type="transmembrane region" description="Helical" evidence="1">
    <location>
        <begin position="165"/>
        <end position="190"/>
    </location>
</feature>
<evidence type="ECO:0000259" key="2">
    <source>
        <dbReference type="Pfam" id="PF02517"/>
    </source>
</evidence>
<protein>
    <submittedName>
        <fullName evidence="3">Protease</fullName>
    </submittedName>
</protein>
<dbReference type="GO" id="GO:0006508">
    <property type="term" value="P:proteolysis"/>
    <property type="evidence" value="ECO:0007669"/>
    <property type="project" value="UniProtKB-KW"/>
</dbReference>
<dbReference type="Proteomes" id="UP001057868">
    <property type="component" value="Unassembled WGS sequence"/>
</dbReference>
<feature type="transmembrane region" description="Helical" evidence="1">
    <location>
        <begin position="197"/>
        <end position="218"/>
    </location>
</feature>
<keyword evidence="1" id="KW-0812">Transmembrane</keyword>
<keyword evidence="1" id="KW-0472">Membrane</keyword>
<keyword evidence="3" id="KW-0645">Protease</keyword>
<feature type="transmembrane region" description="Helical" evidence="1">
    <location>
        <begin position="136"/>
        <end position="153"/>
    </location>
</feature>
<gene>
    <name evidence="3" type="ORF">CFOLD11_24690</name>
</gene>
<dbReference type="GO" id="GO:0004175">
    <property type="term" value="F:endopeptidase activity"/>
    <property type="evidence" value="ECO:0007669"/>
    <property type="project" value="UniProtKB-ARBA"/>
</dbReference>
<dbReference type="PANTHER" id="PTHR39430:SF1">
    <property type="entry name" value="PROTEASE"/>
    <property type="match status" value="1"/>
</dbReference>
<proteinExistence type="predicted"/>
<feature type="transmembrane region" description="Helical" evidence="1">
    <location>
        <begin position="105"/>
        <end position="124"/>
    </location>
</feature>
<organism evidence="3 4">
    <name type="scientific">Clostridium folliculivorans</name>
    <dbReference type="NCBI Taxonomy" id="2886038"/>
    <lineage>
        <taxon>Bacteria</taxon>
        <taxon>Bacillati</taxon>
        <taxon>Bacillota</taxon>
        <taxon>Clostridia</taxon>
        <taxon>Eubacteriales</taxon>
        <taxon>Clostridiaceae</taxon>
        <taxon>Clostridium</taxon>
    </lineage>
</organism>
<feature type="transmembrane region" description="Helical" evidence="1">
    <location>
        <begin position="274"/>
        <end position="293"/>
    </location>
</feature>
<keyword evidence="3" id="KW-0378">Hydrolase</keyword>
<comment type="caution">
    <text evidence="3">The sequence shown here is derived from an EMBL/GenBank/DDBJ whole genome shotgun (WGS) entry which is preliminary data.</text>
</comment>
<evidence type="ECO:0000313" key="4">
    <source>
        <dbReference type="Proteomes" id="UP001057868"/>
    </source>
</evidence>
<dbReference type="GO" id="GO:0080120">
    <property type="term" value="P:CAAX-box protein maturation"/>
    <property type="evidence" value="ECO:0007669"/>
    <property type="project" value="UniProtKB-ARBA"/>
</dbReference>
<feature type="domain" description="CAAX prenyl protease 2/Lysostaphin resistance protein A-like" evidence="2">
    <location>
        <begin position="143"/>
        <end position="234"/>
    </location>
</feature>